<dbReference type="NCBIfam" id="TIGR03696">
    <property type="entry name" value="Rhs_assc_core"/>
    <property type="match status" value="1"/>
</dbReference>
<gene>
    <name evidence="5" type="ORF">AAD027_13555</name>
</gene>
<name>A0ABU9J3D2_9GAMM</name>
<dbReference type="EMBL" id="JBBWWT010000006">
    <property type="protein sequence ID" value="MEL1265384.1"/>
    <property type="molecule type" value="Genomic_DNA"/>
</dbReference>
<dbReference type="PANTHER" id="PTHR32305">
    <property type="match status" value="1"/>
</dbReference>
<feature type="chain" id="PRO_5047024876" evidence="3">
    <location>
        <begin position="21"/>
        <end position="1035"/>
    </location>
</feature>
<comment type="caution">
    <text evidence="5">The sequence shown here is derived from an EMBL/GenBank/DDBJ whole genome shotgun (WGS) entry which is preliminary data.</text>
</comment>
<accession>A0ABU9J3D2</accession>
<feature type="signal peptide" evidence="3">
    <location>
        <begin position="1"/>
        <end position="20"/>
    </location>
</feature>
<protein>
    <submittedName>
        <fullName evidence="5">RHS repeat-associated core domain-containing protein</fullName>
    </submittedName>
</protein>
<dbReference type="InterPro" id="IPR056823">
    <property type="entry name" value="TEN-like_YD-shell"/>
</dbReference>
<sequence length="1035" mass="114199">MWATLVVLVAALALSATVQAQTYTRTETITYYDNTSKWVLGQVAKRVVEGITVEETTYSTNAQPLTIRAFGKLQQTLTYNADGTVATVRDGNNNVTTLSSWKRGIPQTIKYPATPESPSGATQSAVVNDSGWITRITDENGYATNYTYDAMGRVASVVYPTGDSTAWNTTTQVFEPVAAAEYGIPAGHWRQTVSTGNARKITYFDALWRPRVTREYDTANEAGTKRFQRFTYDHEGRVTFASYSGTSDALSTGIWTEYDALGRTTSVSQDSELGPLTTLTTYASDATGPYTRVTDPRGVRTVTRYQMFDQPTYDFPVLIDQAQNLPERVGIDITRDVFGKPLSIRKRNSANTVSLTRSYTYNANQELCRTVEPETDATLMGYDGAGNLTWSAAGLPVGTACHTTGLVSPIQARRVARTYDARNRVKTLSFPDGLGDTMYTYTPDGLPASIMAVNGGGNTVTSTYAYNRRRMLVHENMQRNSTAPWNIDYAYDAMGNLASTKYPSGVVVNYVPNALGQPTQAGTYATGVSYYPNGAMKQFTYGNGIVHNLVQNARQLPERSYDCAAAGTGCVSANKRLDLSYAYDVVGNVSGVTDNRNGRQTRSMSYDGLDRLTQTVSPMFGTASYGYNVLDNLTTVKVTGGSNARDHTYTYDTNNRLSNIKHTVGGATVVGLGYDAQGNLANKNGQTYSFDYGNRLRLVSGKESYLYDGHGRRVYGLAAGGTSIVSHYSQSGQLLYQQDYRQAKRFEHVYLGGSLVATRETPHGTTTTSVKYQHTDALGTPTAVTDANKALVETSEYEPYGQLVNRALTDGPGFTGHVQDAATGLTYMQQRYYDPQSGVFLSVDPVTAYGNPARQFHRYRYAENNPYKFYDPDGRVTEVIAGRGVTDKEANDYIRRVMWSPIARGEWEQIDESSRLYTAIVDSEVDPWYDGNNHIIYLNPHKGLRIASVTRGKGRRSIQSPEVNGGHEISHAAEHDRIGDEAYARALQKQGNKPSREEVRAQKVEKEIGKDLNEPTRKNYEDHKGFEDCRNSTRC</sequence>
<keyword evidence="6" id="KW-1185">Reference proteome</keyword>
<dbReference type="InterPro" id="IPR006530">
    <property type="entry name" value="YD"/>
</dbReference>
<proteinExistence type="predicted"/>
<dbReference type="Pfam" id="PF05593">
    <property type="entry name" value="RHS_repeat"/>
    <property type="match status" value="1"/>
</dbReference>
<dbReference type="InterPro" id="IPR050708">
    <property type="entry name" value="T6SS_VgrG/RHS"/>
</dbReference>
<feature type="region of interest" description="Disordered" evidence="2">
    <location>
        <begin position="988"/>
        <end position="1035"/>
    </location>
</feature>
<reference evidence="5 6" key="1">
    <citation type="submission" date="2024-04" db="EMBL/GenBank/DDBJ databases">
        <title>Draft genome sequence of Pseudoxanthomonas putridarboris WD12.</title>
        <authorList>
            <person name="Oh J."/>
        </authorList>
    </citation>
    <scope>NUCLEOTIDE SEQUENCE [LARGE SCALE GENOMIC DNA]</scope>
    <source>
        <strain evidence="5 6">WD12</strain>
    </source>
</reference>
<feature type="domain" description="Teneurin-like YD-shell" evidence="4">
    <location>
        <begin position="407"/>
        <end position="866"/>
    </location>
</feature>
<evidence type="ECO:0000256" key="2">
    <source>
        <dbReference type="SAM" id="MobiDB-lite"/>
    </source>
</evidence>
<dbReference type="PANTHER" id="PTHR32305:SF15">
    <property type="entry name" value="PROTEIN RHSA-RELATED"/>
    <property type="match status" value="1"/>
</dbReference>
<dbReference type="Pfam" id="PF25023">
    <property type="entry name" value="TEN_YD-shell"/>
    <property type="match status" value="1"/>
</dbReference>
<evidence type="ECO:0000256" key="3">
    <source>
        <dbReference type="SAM" id="SignalP"/>
    </source>
</evidence>
<keyword evidence="3" id="KW-0732">Signal</keyword>
<dbReference type="InterPro" id="IPR031325">
    <property type="entry name" value="RHS_repeat"/>
</dbReference>
<evidence type="ECO:0000256" key="1">
    <source>
        <dbReference type="ARBA" id="ARBA00022737"/>
    </source>
</evidence>
<feature type="compositionally biased region" description="Basic and acidic residues" evidence="2">
    <location>
        <begin position="994"/>
        <end position="1035"/>
    </location>
</feature>
<evidence type="ECO:0000313" key="6">
    <source>
        <dbReference type="Proteomes" id="UP001459204"/>
    </source>
</evidence>
<dbReference type="RefSeq" id="WP_341726556.1">
    <property type="nucleotide sequence ID" value="NZ_JBBWWT010000006.1"/>
</dbReference>
<keyword evidence="1" id="KW-0677">Repeat</keyword>
<dbReference type="Gene3D" id="2.180.10.10">
    <property type="entry name" value="RHS repeat-associated core"/>
    <property type="match status" value="3"/>
</dbReference>
<dbReference type="InterPro" id="IPR022385">
    <property type="entry name" value="Rhs_assc_core"/>
</dbReference>
<dbReference type="Proteomes" id="UP001459204">
    <property type="component" value="Unassembled WGS sequence"/>
</dbReference>
<dbReference type="NCBIfam" id="TIGR01643">
    <property type="entry name" value="YD_repeat_2x"/>
    <property type="match status" value="1"/>
</dbReference>
<organism evidence="5 6">
    <name type="scientific">Pseudoxanthomonas putridarboris</name>
    <dbReference type="NCBI Taxonomy" id="752605"/>
    <lineage>
        <taxon>Bacteria</taxon>
        <taxon>Pseudomonadati</taxon>
        <taxon>Pseudomonadota</taxon>
        <taxon>Gammaproteobacteria</taxon>
        <taxon>Lysobacterales</taxon>
        <taxon>Lysobacteraceae</taxon>
        <taxon>Pseudoxanthomonas</taxon>
    </lineage>
</organism>
<evidence type="ECO:0000313" key="5">
    <source>
        <dbReference type="EMBL" id="MEL1265384.1"/>
    </source>
</evidence>
<evidence type="ECO:0000259" key="4">
    <source>
        <dbReference type="Pfam" id="PF25023"/>
    </source>
</evidence>